<dbReference type="InterPro" id="IPR008925">
    <property type="entry name" value="aa_tRNA-synth_I_cd-bd_sf"/>
</dbReference>
<dbReference type="GO" id="GO:0005524">
    <property type="term" value="F:ATP binding"/>
    <property type="evidence" value="ECO:0007669"/>
    <property type="project" value="UniProtKB-KW"/>
</dbReference>
<dbReference type="PRINTS" id="PR00987">
    <property type="entry name" value="TRNASYNTHGLU"/>
</dbReference>
<keyword evidence="5 7" id="KW-0648">Protein biosynthesis</keyword>
<dbReference type="KEGG" id="amol:AMOL_1444"/>
<reference evidence="10 11" key="1">
    <citation type="submission" date="2017-09" db="EMBL/GenBank/DDBJ databases">
        <title>Arcobacter canalis sp. nov., a new species isolated from a water canal contaminated with urban sewage.</title>
        <authorList>
            <person name="Perez-Cataluna A."/>
            <person name="Salas-Masso N."/>
            <person name="Figueras M.J."/>
        </authorList>
    </citation>
    <scope>NUCLEOTIDE SEQUENCE [LARGE SCALE GENOMIC DNA]</scope>
    <source>
        <strain evidence="10 11">F98-3</strain>
    </source>
</reference>
<evidence type="ECO:0000256" key="7">
    <source>
        <dbReference type="RuleBase" id="RU363037"/>
    </source>
</evidence>
<keyword evidence="11" id="KW-1185">Reference proteome</keyword>
<dbReference type="InterPro" id="IPR049940">
    <property type="entry name" value="GluQ/Sye"/>
</dbReference>
<dbReference type="EC" id="6.1.1.17" evidence="9"/>
<evidence type="ECO:0000256" key="1">
    <source>
        <dbReference type="ARBA" id="ARBA00007894"/>
    </source>
</evidence>
<dbReference type="GO" id="GO:0006424">
    <property type="term" value="P:glutamyl-tRNA aminoacylation"/>
    <property type="evidence" value="ECO:0007669"/>
    <property type="project" value="InterPro"/>
</dbReference>
<evidence type="ECO:0000256" key="5">
    <source>
        <dbReference type="ARBA" id="ARBA00022917"/>
    </source>
</evidence>
<dbReference type="RefSeq" id="WP_099342316.1">
    <property type="nucleotide sequence ID" value="NZ_CP032098.1"/>
</dbReference>
<protein>
    <submittedName>
        <fullName evidence="10">Glutamate--tRNA ligase</fullName>
    </submittedName>
    <submittedName>
        <fullName evidence="9">Glutamyl-tRNA synthetase</fullName>
        <ecNumber evidence="9">6.1.1.17</ecNumber>
    </submittedName>
</protein>
<dbReference type="PANTHER" id="PTHR43311">
    <property type="entry name" value="GLUTAMATE--TRNA LIGASE"/>
    <property type="match status" value="1"/>
</dbReference>
<dbReference type="EMBL" id="CP032098">
    <property type="protein sequence ID" value="AXX92414.1"/>
    <property type="molecule type" value="Genomic_DNA"/>
</dbReference>
<dbReference type="GO" id="GO:0000049">
    <property type="term" value="F:tRNA binding"/>
    <property type="evidence" value="ECO:0007669"/>
    <property type="project" value="InterPro"/>
</dbReference>
<sequence>MLRFAPSLTGDMNVNDLRVALFNFIVSKKLNEELLIRIEDIDKERFEEGKDKEVLELLNLFSIDYTRVLNQSSNFKYYQKLAMQLMGQKKAFACFCSDEKLEELKQDAIKNNKPIVYDGFCEKLSDEAVLEVNAAFTVRIKRPNDNIKFDDLIKGTLDYSSDDVDSFVILTHDKNPTSNYACAIDDMLYDISFVIDTEDKILNTPKQIHIRNSLGYSKKIDYLHLPKIEVQEEISIKSLIEEGFLPAAIANYLVLLGNKTPKDIFTLEEAIEWFDIKNISLDNPTFDIEKLKIINKKHLILIDELRLSKLLGFADEDIGKLAKLFLEEVSTLKQIKEKIDSIFSKKLVIKGFEKEVSKIINCLQHSPYFENLNELQEFIKNNTGLNEESLSKPLYYVLTGLNSGPNLNDIYPLIKNYLGEIVRC</sequence>
<dbReference type="Proteomes" id="UP000262712">
    <property type="component" value="Chromosome"/>
</dbReference>
<dbReference type="AlphaFoldDB" id="A0A2G1DI69"/>
<dbReference type="InterPro" id="IPR000924">
    <property type="entry name" value="Glu/Gln-tRNA-synth"/>
</dbReference>
<dbReference type="Proteomes" id="UP000221222">
    <property type="component" value="Unassembled WGS sequence"/>
</dbReference>
<dbReference type="Pfam" id="PF00749">
    <property type="entry name" value="tRNA-synt_1c"/>
    <property type="match status" value="1"/>
</dbReference>
<evidence type="ECO:0000256" key="3">
    <source>
        <dbReference type="ARBA" id="ARBA00022741"/>
    </source>
</evidence>
<dbReference type="InterPro" id="IPR004527">
    <property type="entry name" value="Glu-tRNA-ligase_bac/mito"/>
</dbReference>
<dbReference type="GO" id="GO:0005829">
    <property type="term" value="C:cytosol"/>
    <property type="evidence" value="ECO:0007669"/>
    <property type="project" value="TreeGrafter"/>
</dbReference>
<keyword evidence="3 7" id="KW-0547">Nucleotide-binding</keyword>
<gene>
    <name evidence="10" type="primary">gltX</name>
    <name evidence="9" type="synonym">gltX1</name>
    <name evidence="9" type="ORF">AMOL_1444</name>
    <name evidence="10" type="ORF">CPU12_06625</name>
</gene>
<dbReference type="InterPro" id="IPR020058">
    <property type="entry name" value="Glu/Gln-tRNA-synth_Ib_cat-dom"/>
</dbReference>
<dbReference type="SUPFAM" id="SSF52374">
    <property type="entry name" value="Nucleotidylyl transferase"/>
    <property type="match status" value="1"/>
</dbReference>
<feature type="domain" description="Glutamyl/glutaminyl-tRNA synthetase class Ib catalytic" evidence="8">
    <location>
        <begin position="3"/>
        <end position="292"/>
    </location>
</feature>
<dbReference type="InterPro" id="IPR014729">
    <property type="entry name" value="Rossmann-like_a/b/a_fold"/>
</dbReference>
<evidence type="ECO:0000259" key="8">
    <source>
        <dbReference type="Pfam" id="PF00749"/>
    </source>
</evidence>
<evidence type="ECO:0000256" key="4">
    <source>
        <dbReference type="ARBA" id="ARBA00022840"/>
    </source>
</evidence>
<keyword evidence="6 7" id="KW-0030">Aminoacyl-tRNA synthetase</keyword>
<evidence type="ECO:0000313" key="12">
    <source>
        <dbReference type="Proteomes" id="UP000262712"/>
    </source>
</evidence>
<evidence type="ECO:0000313" key="10">
    <source>
        <dbReference type="EMBL" id="PHO18140.1"/>
    </source>
</evidence>
<accession>A0A2G1DI69</accession>
<evidence type="ECO:0000256" key="2">
    <source>
        <dbReference type="ARBA" id="ARBA00022598"/>
    </source>
</evidence>
<keyword evidence="2 7" id="KW-0436">Ligase</keyword>
<dbReference type="NCBIfam" id="TIGR00464">
    <property type="entry name" value="gltX_bact"/>
    <property type="match status" value="1"/>
</dbReference>
<dbReference type="PANTHER" id="PTHR43311:SF2">
    <property type="entry name" value="GLUTAMATE--TRNA LIGASE, MITOCHONDRIAL-RELATED"/>
    <property type="match status" value="1"/>
</dbReference>
<evidence type="ECO:0000256" key="6">
    <source>
        <dbReference type="ARBA" id="ARBA00023146"/>
    </source>
</evidence>
<evidence type="ECO:0000313" key="9">
    <source>
        <dbReference type="EMBL" id="AXX92414.1"/>
    </source>
</evidence>
<evidence type="ECO:0000313" key="11">
    <source>
        <dbReference type="Proteomes" id="UP000221222"/>
    </source>
</evidence>
<name>A0A2G1DI69_9BACT</name>
<dbReference type="InterPro" id="IPR020061">
    <property type="entry name" value="Glu_tRNA_lig_a-bdl"/>
</dbReference>
<proteinExistence type="inferred from homology"/>
<dbReference type="Gene3D" id="1.10.1160.10">
    <property type="entry name" value="Glutamyl-trna Synthetase, Domain 2"/>
    <property type="match status" value="1"/>
</dbReference>
<reference evidence="9 12" key="2">
    <citation type="submission" date="2018-08" db="EMBL/GenBank/DDBJ databases">
        <title>Complete genome of the Arcobacter molluscorum type strain LMG 25693.</title>
        <authorList>
            <person name="Miller W.G."/>
            <person name="Yee E."/>
            <person name="Bono J.L."/>
        </authorList>
    </citation>
    <scope>NUCLEOTIDE SEQUENCE [LARGE SCALE GENOMIC DNA]</scope>
    <source>
        <strain evidence="9 12">CECT 7696</strain>
    </source>
</reference>
<dbReference type="EMBL" id="NXFY01000008">
    <property type="protein sequence ID" value="PHO18140.1"/>
    <property type="molecule type" value="Genomic_DNA"/>
</dbReference>
<dbReference type="GO" id="GO:0004818">
    <property type="term" value="F:glutamate-tRNA ligase activity"/>
    <property type="evidence" value="ECO:0007669"/>
    <property type="project" value="UniProtKB-EC"/>
</dbReference>
<dbReference type="SUPFAM" id="SSF48163">
    <property type="entry name" value="An anticodon-binding domain of class I aminoacyl-tRNA synthetases"/>
    <property type="match status" value="1"/>
</dbReference>
<comment type="similarity">
    <text evidence="1">Belongs to the class-I aminoacyl-tRNA synthetase family. Glutamate--tRNA ligase type 1 subfamily.</text>
</comment>
<dbReference type="Gene3D" id="3.90.800.10">
    <property type="entry name" value="Glutamyl-tRNA Synthetase, Domain 3"/>
    <property type="match status" value="1"/>
</dbReference>
<dbReference type="Gene3D" id="3.40.50.620">
    <property type="entry name" value="HUPs"/>
    <property type="match status" value="1"/>
</dbReference>
<organism evidence="10 11">
    <name type="scientific">Malaciobacter molluscorum LMG 25693</name>
    <dbReference type="NCBI Taxonomy" id="870501"/>
    <lineage>
        <taxon>Bacteria</taxon>
        <taxon>Pseudomonadati</taxon>
        <taxon>Campylobacterota</taxon>
        <taxon>Epsilonproteobacteria</taxon>
        <taxon>Campylobacterales</taxon>
        <taxon>Arcobacteraceae</taxon>
        <taxon>Malaciobacter</taxon>
    </lineage>
</organism>
<keyword evidence="4 7" id="KW-0067">ATP-binding</keyword>